<feature type="region of interest" description="Disordered" evidence="7">
    <location>
        <begin position="174"/>
        <end position="240"/>
    </location>
</feature>
<dbReference type="InterPro" id="IPR015500">
    <property type="entry name" value="Peptidase_S8_subtilisin-rel"/>
</dbReference>
<feature type="transmembrane region" description="Helical" evidence="8">
    <location>
        <begin position="1318"/>
        <end position="1339"/>
    </location>
</feature>
<evidence type="ECO:0000256" key="3">
    <source>
        <dbReference type="ARBA" id="ARBA00022801"/>
    </source>
</evidence>
<dbReference type="InterPro" id="IPR011043">
    <property type="entry name" value="Gal_Oxase/kelch_b-propeller"/>
</dbReference>
<dbReference type="SUPFAM" id="SSF50965">
    <property type="entry name" value="Galactose oxidase, central domain"/>
    <property type="match status" value="1"/>
</dbReference>
<dbReference type="Gene3D" id="3.40.50.200">
    <property type="entry name" value="Peptidase S8/S53 domain"/>
    <property type="match status" value="2"/>
</dbReference>
<dbReference type="InterPro" id="IPR015915">
    <property type="entry name" value="Kelch-typ_b-propeller"/>
</dbReference>
<dbReference type="InterPro" id="IPR022398">
    <property type="entry name" value="Peptidase_S8_His-AS"/>
</dbReference>
<evidence type="ECO:0000256" key="5">
    <source>
        <dbReference type="PROSITE-ProRule" id="PRU01240"/>
    </source>
</evidence>
<feature type="active site" description="Charge relay system" evidence="5">
    <location>
        <position position="752"/>
    </location>
</feature>
<keyword evidence="8" id="KW-0812">Transmembrane</keyword>
<evidence type="ECO:0000256" key="2">
    <source>
        <dbReference type="ARBA" id="ARBA00022670"/>
    </source>
</evidence>
<name>A0ABV1JD58_9ACTN</name>
<evidence type="ECO:0000256" key="7">
    <source>
        <dbReference type="SAM" id="MobiDB-lite"/>
    </source>
</evidence>
<dbReference type="Proteomes" id="UP001487305">
    <property type="component" value="Unassembled WGS sequence"/>
</dbReference>
<dbReference type="PROSITE" id="PS51892">
    <property type="entry name" value="SUBTILASE"/>
    <property type="match status" value="1"/>
</dbReference>
<proteinExistence type="inferred from homology"/>
<feature type="signal peptide" evidence="9">
    <location>
        <begin position="1"/>
        <end position="28"/>
    </location>
</feature>
<reference evidence="11 12" key="1">
    <citation type="submission" date="2024-04" db="EMBL/GenBank/DDBJ databases">
        <title>Human intestinal bacterial collection.</title>
        <authorList>
            <person name="Pauvert C."/>
            <person name="Hitch T.C.A."/>
            <person name="Clavel T."/>
        </authorList>
    </citation>
    <scope>NUCLEOTIDE SEQUENCE [LARGE SCALE GENOMIC DNA]</scope>
    <source>
        <strain evidence="11 12">CLA-KB-H42</strain>
    </source>
</reference>
<dbReference type="EMBL" id="JBBNOP010000006">
    <property type="protein sequence ID" value="MEQ3363016.1"/>
    <property type="molecule type" value="Genomic_DNA"/>
</dbReference>
<evidence type="ECO:0000256" key="8">
    <source>
        <dbReference type="SAM" id="Phobius"/>
    </source>
</evidence>
<sequence length="1345" mass="139928">MGKNPNRPFRSGRFARIAICLGLSLVLAAGQTPIVALGDTTPSADSTAATQPERIREMLNQGDYIEHEALALVRSDIAAPTNDAMSMLSSAETVMDVSSEAVAEVAGKADAPAEMRNASAGISTFSADDEASTPSAVIICVRDESKSTEQLIEELLATEGVLAAEPNYLVESADNAGAGDDAVDTTTGLGNSPEINLDGKAGNTASGNTGEGGTGATANPNGDATTTDEGPVDDANPSTIGPANRIAPLAADAVDTPVPEAAVRAAGSVVDATEFQWGKRNDGRLAGSAYAGEDINYPAWNQQTGVGGSGPIIAVLDSGVDGSNPDLENKLWDSSAYPELANYPGGDAHGFSARERNSTTVAASDSSHGTHVAGIIAAEWNGEGTSGVSQNARIMALRHHDDTLSIVACFAYAAAAQNAGVPLVAINCSFAIGGGASTIVDTAITEVGLGAKKDQKGAISIFATGNSHTDVDKTFYSGSLLSENPYVIEVNSIDANGDISLYSNYGEKTTDLAAPGSSSLSTYPLSQQVYNGELDPTPTLYESFDSESDQNTNVSLNFRVCTQKPGGGYNLPGAPASTTTDRSFDGDTSLELKDTGDVNALGDPVSQMVVSDPIDISAARKAGNAEYLSVRFAAPVEKGKDLSVRITAGLFIEDGAGKTAISFTQALNSFMATDGSWGGMTFKLPDSAVDPASGAELTIDYSNFRLMLMGSCMEVDLTAGQSKTTPVEGDVLVDSIGIGSTTVPYAYTQGTSMAAPEVTGSAAVIAENSTSRGIELAARVRASASPSANLESGLCLTNGTVDVQKGIDNPGPAITEIERSQDGKSISIWGYWFPVSDRLEVTVDGSPVAVTNVGTGEGGQTVVTAKLPDGFTGGQVEVRVSNTDTSEYAREFPSLGRSTTTTYYEKNLALPHGIETWDKARLVGYNGDIYAMPQISMVRMNEIYPSFERYSIEDDAWTTVDLPQEVIDSVKPGADGVNGMSAAAHDGKLAILITGDREALWTLDQNGAWDLAWTMTDGATQWASLGTLTSDGEHLYAFGGSEDGGKTPLVLRFEEGEWETLGSFSHKAISPEVSYSDGMFLVSSGYNSNDQGALRSGAECIEIDADGNMEETILDFSRLYTESGAQPVASGAIKGGFMLVGPESDDGSADTYVLGSTLANAATAFDKRASDLALLAPSALAYKGTFYVLSKLQGSTENNGYSFVATGVETNEVAGDAADTEGLRYWYEQARAVDMSNYTEESAEVFHQAYLRAQELLESNPAIDEQAAVDEAAADLKLAIEGLVEKEGSQEGGAVNLDTSGAGKTYDLAKTGDATASLSAFALAGAGMAALVGITALIVRRRMNR</sequence>
<keyword evidence="3 5" id="KW-0378">Hydrolase</keyword>
<evidence type="ECO:0000313" key="12">
    <source>
        <dbReference type="Proteomes" id="UP001487305"/>
    </source>
</evidence>
<feature type="active site" description="Charge relay system" evidence="5">
    <location>
        <position position="368"/>
    </location>
</feature>
<evidence type="ECO:0000256" key="6">
    <source>
        <dbReference type="RuleBase" id="RU003355"/>
    </source>
</evidence>
<dbReference type="InterPro" id="IPR023828">
    <property type="entry name" value="Peptidase_S8_Ser-AS"/>
</dbReference>
<comment type="caution">
    <text evidence="11">The sequence shown here is derived from an EMBL/GenBank/DDBJ whole genome shotgun (WGS) entry which is preliminary data.</text>
</comment>
<organism evidence="11 12">
    <name type="scientific">Raoultibacter massiliensis</name>
    <dbReference type="NCBI Taxonomy" id="1852371"/>
    <lineage>
        <taxon>Bacteria</taxon>
        <taxon>Bacillati</taxon>
        <taxon>Actinomycetota</taxon>
        <taxon>Coriobacteriia</taxon>
        <taxon>Eggerthellales</taxon>
        <taxon>Eggerthellaceae</taxon>
        <taxon>Raoultibacter</taxon>
    </lineage>
</organism>
<dbReference type="PANTHER" id="PTHR43806:SF11">
    <property type="entry name" value="CEREVISIN-RELATED"/>
    <property type="match status" value="1"/>
</dbReference>
<keyword evidence="12" id="KW-1185">Reference proteome</keyword>
<keyword evidence="4 5" id="KW-0720">Serine protease</keyword>
<feature type="chain" id="PRO_5045492868" evidence="9">
    <location>
        <begin position="29"/>
        <end position="1345"/>
    </location>
</feature>
<dbReference type="InterPro" id="IPR000209">
    <property type="entry name" value="Peptidase_S8/S53_dom"/>
</dbReference>
<dbReference type="RefSeq" id="WP_349227455.1">
    <property type="nucleotide sequence ID" value="NZ_JBBNOP010000006.1"/>
</dbReference>
<dbReference type="PROSITE" id="PS00137">
    <property type="entry name" value="SUBTILASE_HIS"/>
    <property type="match status" value="1"/>
</dbReference>
<evidence type="ECO:0000256" key="1">
    <source>
        <dbReference type="ARBA" id="ARBA00011073"/>
    </source>
</evidence>
<comment type="similarity">
    <text evidence="1 5 6">Belongs to the peptidase S8 family.</text>
</comment>
<dbReference type="PROSITE" id="PS00138">
    <property type="entry name" value="SUBTILASE_SER"/>
    <property type="match status" value="1"/>
</dbReference>
<keyword evidence="8" id="KW-0472">Membrane</keyword>
<keyword evidence="9" id="KW-0732">Signal</keyword>
<evidence type="ECO:0000256" key="9">
    <source>
        <dbReference type="SAM" id="SignalP"/>
    </source>
</evidence>
<dbReference type="Gene3D" id="2.120.10.80">
    <property type="entry name" value="Kelch-type beta propeller"/>
    <property type="match status" value="1"/>
</dbReference>
<feature type="active site" description="Charge relay system" evidence="5">
    <location>
        <position position="317"/>
    </location>
</feature>
<evidence type="ECO:0000313" key="11">
    <source>
        <dbReference type="EMBL" id="MEQ3363016.1"/>
    </source>
</evidence>
<dbReference type="PROSITE" id="PS00136">
    <property type="entry name" value="SUBTILASE_ASP"/>
    <property type="match status" value="1"/>
</dbReference>
<evidence type="ECO:0000259" key="10">
    <source>
        <dbReference type="Pfam" id="PF00082"/>
    </source>
</evidence>
<gene>
    <name evidence="11" type="ORF">AAA083_08510</name>
</gene>
<dbReference type="InterPro" id="IPR023827">
    <property type="entry name" value="Peptidase_S8_Asp-AS"/>
</dbReference>
<dbReference type="InterPro" id="IPR050131">
    <property type="entry name" value="Peptidase_S8_subtilisin-like"/>
</dbReference>
<feature type="compositionally biased region" description="Low complexity" evidence="7">
    <location>
        <begin position="216"/>
        <end position="227"/>
    </location>
</feature>
<accession>A0ABV1JD58</accession>
<dbReference type="Pfam" id="PF00082">
    <property type="entry name" value="Peptidase_S8"/>
    <property type="match status" value="1"/>
</dbReference>
<keyword evidence="2 5" id="KW-0645">Protease</keyword>
<dbReference type="PRINTS" id="PR00723">
    <property type="entry name" value="SUBTILISIN"/>
</dbReference>
<dbReference type="Gene3D" id="1.20.1270.90">
    <property type="entry name" value="AF1782-like"/>
    <property type="match status" value="1"/>
</dbReference>
<dbReference type="InterPro" id="IPR036852">
    <property type="entry name" value="Peptidase_S8/S53_dom_sf"/>
</dbReference>
<feature type="domain" description="Peptidase S8/S53" evidence="10">
    <location>
        <begin position="308"/>
        <end position="530"/>
    </location>
</feature>
<keyword evidence="8" id="KW-1133">Transmembrane helix</keyword>
<evidence type="ECO:0000256" key="4">
    <source>
        <dbReference type="ARBA" id="ARBA00022825"/>
    </source>
</evidence>
<protein>
    <submittedName>
        <fullName evidence="11">S8 family serine peptidase</fullName>
    </submittedName>
</protein>
<dbReference type="SUPFAM" id="SSF52743">
    <property type="entry name" value="Subtilisin-like"/>
    <property type="match status" value="2"/>
</dbReference>
<dbReference type="PANTHER" id="PTHR43806">
    <property type="entry name" value="PEPTIDASE S8"/>
    <property type="match status" value="1"/>
</dbReference>
<feature type="compositionally biased region" description="Low complexity" evidence="7">
    <location>
        <begin position="174"/>
        <end position="190"/>
    </location>
</feature>